<dbReference type="Proteomes" id="UP000199403">
    <property type="component" value="Unassembled WGS sequence"/>
</dbReference>
<evidence type="ECO:0000256" key="1">
    <source>
        <dbReference type="ARBA" id="ARBA00001913"/>
    </source>
</evidence>
<dbReference type="FunFam" id="3.40.50.1100:FF:000005">
    <property type="entry name" value="Threonine dehydratase catabolic"/>
    <property type="match status" value="1"/>
</dbReference>
<dbReference type="SUPFAM" id="SSF53686">
    <property type="entry name" value="Tryptophan synthase beta subunit-like PLP-dependent enzymes"/>
    <property type="match status" value="1"/>
</dbReference>
<dbReference type="GO" id="GO:0030378">
    <property type="term" value="F:serine racemase activity"/>
    <property type="evidence" value="ECO:0007669"/>
    <property type="project" value="TreeGrafter"/>
</dbReference>
<keyword evidence="6" id="KW-0460">Magnesium</keyword>
<dbReference type="GO" id="GO:0003941">
    <property type="term" value="F:L-serine ammonia-lyase activity"/>
    <property type="evidence" value="ECO:0007669"/>
    <property type="project" value="TreeGrafter"/>
</dbReference>
<evidence type="ECO:0000256" key="2">
    <source>
        <dbReference type="ARBA" id="ARBA00001933"/>
    </source>
</evidence>
<dbReference type="FunFam" id="3.40.50.1100:FF:000007">
    <property type="entry name" value="L-threonine dehydratase catabolic TdcB"/>
    <property type="match status" value="1"/>
</dbReference>
<evidence type="ECO:0000259" key="9">
    <source>
        <dbReference type="Pfam" id="PF00291"/>
    </source>
</evidence>
<sequence>MKKKLEIDSHSIVEARERIDAFVHWTPLMRSSAINKLAGCELIFKCENFQKVGAFKARGAANAVLKLQPSQREKGVATHSSGNHAAALARAASAAGIPAYIVMPATAPEIKKRAVREYGGLIFECEPNLQAREEGLRSVVSTYGAVFIPPYDHWDVIEGQATCAYEIVESGLSLDVLMTPVGGGGLLSGTALATHFFSPETKVIGAEPEGADDAQKSFLAGKRIPLQQANSIADGLLTSLGEINFAIISRYVTDILTVSDDEIIAAMKLIYERMKLVVEPSCAVPLAVVLRNKSRFQGQQVGIILSGGNVDLARLPFR</sequence>
<keyword evidence="8" id="KW-0456">Lyase</keyword>
<name>A0A1H6XXD6_9BACT</name>
<comment type="cofactor">
    <cofactor evidence="2">
        <name>pyridoxal 5'-phosphate</name>
        <dbReference type="ChEBI" id="CHEBI:597326"/>
    </cofactor>
</comment>
<dbReference type="PANTHER" id="PTHR43050:SF1">
    <property type="entry name" value="SERINE RACEMASE"/>
    <property type="match status" value="1"/>
</dbReference>
<protein>
    <submittedName>
        <fullName evidence="10">Threonine dehydratase</fullName>
    </submittedName>
</protein>
<comment type="cofactor">
    <cofactor evidence="3">
        <name>Mn(2+)</name>
        <dbReference type="ChEBI" id="CHEBI:29035"/>
    </cofactor>
</comment>
<dbReference type="GO" id="GO:0000287">
    <property type="term" value="F:magnesium ion binding"/>
    <property type="evidence" value="ECO:0007669"/>
    <property type="project" value="TreeGrafter"/>
</dbReference>
<evidence type="ECO:0000256" key="3">
    <source>
        <dbReference type="ARBA" id="ARBA00001936"/>
    </source>
</evidence>
<dbReference type="OrthoDB" id="9811476at2"/>
<organism evidence="10 11">
    <name type="scientific">Cyclobacterium xiamenense</name>
    <dbReference type="NCBI Taxonomy" id="1297121"/>
    <lineage>
        <taxon>Bacteria</taxon>
        <taxon>Pseudomonadati</taxon>
        <taxon>Bacteroidota</taxon>
        <taxon>Cytophagia</taxon>
        <taxon>Cytophagales</taxon>
        <taxon>Cyclobacteriaceae</taxon>
        <taxon>Cyclobacterium</taxon>
    </lineage>
</organism>
<accession>A0A1H6XXD6</accession>
<evidence type="ECO:0000256" key="4">
    <source>
        <dbReference type="ARBA" id="ARBA00001946"/>
    </source>
</evidence>
<evidence type="ECO:0000256" key="7">
    <source>
        <dbReference type="ARBA" id="ARBA00022898"/>
    </source>
</evidence>
<dbReference type="CDD" id="cd01562">
    <property type="entry name" value="Thr-dehyd"/>
    <property type="match status" value="1"/>
</dbReference>
<dbReference type="AlphaFoldDB" id="A0A1H6XXD6"/>
<dbReference type="STRING" id="1416801.SAMN05192553_103275"/>
<dbReference type="GO" id="GO:0005524">
    <property type="term" value="F:ATP binding"/>
    <property type="evidence" value="ECO:0007669"/>
    <property type="project" value="TreeGrafter"/>
</dbReference>
<dbReference type="GO" id="GO:0008721">
    <property type="term" value="F:D-serine ammonia-lyase activity"/>
    <property type="evidence" value="ECO:0007669"/>
    <property type="project" value="TreeGrafter"/>
</dbReference>
<reference evidence="11" key="1">
    <citation type="submission" date="2016-10" db="EMBL/GenBank/DDBJ databases">
        <authorList>
            <person name="Varghese N."/>
            <person name="Submissions S."/>
        </authorList>
    </citation>
    <scope>NUCLEOTIDE SEQUENCE [LARGE SCALE GENOMIC DNA]</scope>
    <source>
        <strain evidence="11">IBRC-M 10761</strain>
    </source>
</reference>
<feature type="domain" description="Tryptophan synthase beta chain-like PALP" evidence="9">
    <location>
        <begin position="22"/>
        <end position="307"/>
    </location>
</feature>
<dbReference type="InterPro" id="IPR000634">
    <property type="entry name" value="Ser/Thr_deHydtase_PyrdxlP-BS"/>
</dbReference>
<proteinExistence type="inferred from homology"/>
<evidence type="ECO:0000256" key="5">
    <source>
        <dbReference type="ARBA" id="ARBA00010869"/>
    </source>
</evidence>
<dbReference type="InterPro" id="IPR036052">
    <property type="entry name" value="TrpB-like_PALP_sf"/>
</dbReference>
<evidence type="ECO:0000313" key="10">
    <source>
        <dbReference type="EMBL" id="SEJ32836.1"/>
    </source>
</evidence>
<dbReference type="PANTHER" id="PTHR43050">
    <property type="entry name" value="SERINE / THREONINE RACEMASE FAMILY MEMBER"/>
    <property type="match status" value="1"/>
</dbReference>
<dbReference type="Gene3D" id="3.40.50.1100">
    <property type="match status" value="2"/>
</dbReference>
<keyword evidence="11" id="KW-1185">Reference proteome</keyword>
<dbReference type="GO" id="GO:0018114">
    <property type="term" value="F:threonine racemase activity"/>
    <property type="evidence" value="ECO:0007669"/>
    <property type="project" value="TreeGrafter"/>
</dbReference>
<dbReference type="EMBL" id="FNZH01000003">
    <property type="protein sequence ID" value="SEJ32836.1"/>
    <property type="molecule type" value="Genomic_DNA"/>
</dbReference>
<dbReference type="GO" id="GO:0070179">
    <property type="term" value="P:D-serine biosynthetic process"/>
    <property type="evidence" value="ECO:0007669"/>
    <property type="project" value="TreeGrafter"/>
</dbReference>
<evidence type="ECO:0000256" key="8">
    <source>
        <dbReference type="ARBA" id="ARBA00023239"/>
    </source>
</evidence>
<dbReference type="Pfam" id="PF00291">
    <property type="entry name" value="PALP"/>
    <property type="match status" value="1"/>
</dbReference>
<comment type="similarity">
    <text evidence="5">Belongs to the serine/threonine dehydratase family.</text>
</comment>
<evidence type="ECO:0000256" key="6">
    <source>
        <dbReference type="ARBA" id="ARBA00022842"/>
    </source>
</evidence>
<dbReference type="PROSITE" id="PS00165">
    <property type="entry name" value="DEHYDRATASE_SER_THR"/>
    <property type="match status" value="1"/>
</dbReference>
<gene>
    <name evidence="10" type="ORF">SAMN05192553_103275</name>
</gene>
<dbReference type="GO" id="GO:0030170">
    <property type="term" value="F:pyridoxal phosphate binding"/>
    <property type="evidence" value="ECO:0007669"/>
    <property type="project" value="InterPro"/>
</dbReference>
<dbReference type="InterPro" id="IPR001926">
    <property type="entry name" value="TrpB-like_PALP"/>
</dbReference>
<evidence type="ECO:0000313" key="11">
    <source>
        <dbReference type="Proteomes" id="UP000199403"/>
    </source>
</evidence>
<keyword evidence="7" id="KW-0663">Pyridoxal phosphate</keyword>
<dbReference type="RefSeq" id="WP_092173569.1">
    <property type="nucleotide sequence ID" value="NZ_FNZH01000003.1"/>
</dbReference>
<comment type="cofactor">
    <cofactor evidence="4">
        <name>Mg(2+)</name>
        <dbReference type="ChEBI" id="CHEBI:18420"/>
    </cofactor>
</comment>
<comment type="cofactor">
    <cofactor evidence="1">
        <name>Ca(2+)</name>
        <dbReference type="ChEBI" id="CHEBI:29108"/>
    </cofactor>
</comment>